<proteinExistence type="predicted"/>
<evidence type="ECO:0008006" key="3">
    <source>
        <dbReference type="Google" id="ProtNLM"/>
    </source>
</evidence>
<name>A0ABV4F021_BRAEL</name>
<dbReference type="Proteomes" id="UP001565471">
    <property type="component" value="Unassembled WGS sequence"/>
</dbReference>
<comment type="caution">
    <text evidence="1">The sequence shown here is derived from an EMBL/GenBank/DDBJ whole genome shotgun (WGS) entry which is preliminary data.</text>
</comment>
<protein>
    <recommendedName>
        <fullName evidence="3">Transposase</fullName>
    </recommendedName>
</protein>
<gene>
    <name evidence="1" type="ORF">ABIF29_003559</name>
</gene>
<dbReference type="EMBL" id="JBGBZA010000002">
    <property type="protein sequence ID" value="MEY9316760.1"/>
    <property type="molecule type" value="Genomic_DNA"/>
</dbReference>
<reference evidence="1 2" key="1">
    <citation type="submission" date="2024-07" db="EMBL/GenBank/DDBJ databases">
        <title>Genomic Encyclopedia of Type Strains, Phase V (KMG-V): Genome sequencing to study the core and pangenomes of soil and plant-associated prokaryotes.</title>
        <authorList>
            <person name="Whitman W."/>
        </authorList>
    </citation>
    <scope>NUCLEOTIDE SEQUENCE [LARGE SCALE GENOMIC DNA]</scope>
    <source>
        <strain evidence="1 2">USDA 415</strain>
    </source>
</reference>
<accession>A0ABV4F021</accession>
<organism evidence="1 2">
    <name type="scientific">Bradyrhizobium elkanii</name>
    <dbReference type="NCBI Taxonomy" id="29448"/>
    <lineage>
        <taxon>Bacteria</taxon>
        <taxon>Pseudomonadati</taxon>
        <taxon>Pseudomonadota</taxon>
        <taxon>Alphaproteobacteria</taxon>
        <taxon>Hyphomicrobiales</taxon>
        <taxon>Nitrobacteraceae</taxon>
        <taxon>Bradyrhizobium</taxon>
    </lineage>
</organism>
<evidence type="ECO:0000313" key="2">
    <source>
        <dbReference type="Proteomes" id="UP001565471"/>
    </source>
</evidence>
<sequence>MKFDDRQCSSTNSEKRLASLLAYGTPLVSRRPSAIGEKARNLEAEVRARTLLIEQMKLRHAISKPRSAPARC</sequence>
<keyword evidence="2" id="KW-1185">Reference proteome</keyword>
<evidence type="ECO:0000313" key="1">
    <source>
        <dbReference type="EMBL" id="MEY9316760.1"/>
    </source>
</evidence>